<dbReference type="GO" id="GO:0042277">
    <property type="term" value="F:peptide binding"/>
    <property type="evidence" value="ECO:0007669"/>
    <property type="project" value="TreeGrafter"/>
</dbReference>
<name>A0A8J2LES9_9HEXA</name>
<comment type="caution">
    <text evidence="2">The sequence shown here is derived from an EMBL/GenBank/DDBJ whole genome shotgun (WGS) entry which is preliminary data.</text>
</comment>
<gene>
    <name evidence="2" type="ORF">AFUS01_LOCUS42433</name>
</gene>
<evidence type="ECO:0000313" key="2">
    <source>
        <dbReference type="EMBL" id="CAG7832765.1"/>
    </source>
</evidence>
<dbReference type="GO" id="GO:0005615">
    <property type="term" value="C:extracellular space"/>
    <property type="evidence" value="ECO:0007669"/>
    <property type="project" value="TreeGrafter"/>
</dbReference>
<dbReference type="EMBL" id="CAJVCH010566884">
    <property type="protein sequence ID" value="CAG7832765.1"/>
    <property type="molecule type" value="Genomic_DNA"/>
</dbReference>
<accession>A0A8J2LES9</accession>
<evidence type="ECO:0000256" key="1">
    <source>
        <dbReference type="ARBA" id="ARBA00022438"/>
    </source>
</evidence>
<organism evidence="2 3">
    <name type="scientific">Allacma fusca</name>
    <dbReference type="NCBI Taxonomy" id="39272"/>
    <lineage>
        <taxon>Eukaryota</taxon>
        <taxon>Metazoa</taxon>
        <taxon>Ecdysozoa</taxon>
        <taxon>Arthropoda</taxon>
        <taxon>Hexapoda</taxon>
        <taxon>Collembola</taxon>
        <taxon>Symphypleona</taxon>
        <taxon>Sminthuridae</taxon>
        <taxon>Allacma</taxon>
    </lineage>
</organism>
<dbReference type="GO" id="GO:0006508">
    <property type="term" value="P:proteolysis"/>
    <property type="evidence" value="ECO:0007669"/>
    <property type="project" value="TreeGrafter"/>
</dbReference>
<dbReference type="InterPro" id="IPR050344">
    <property type="entry name" value="Peptidase_M1_aminopeptidases"/>
</dbReference>
<keyword evidence="1" id="KW-0378">Hydrolase</keyword>
<dbReference type="PANTHER" id="PTHR11533:SF276">
    <property type="entry name" value="GLUTAMYL AMINOPEPTIDASE"/>
    <property type="match status" value="1"/>
</dbReference>
<dbReference type="GO" id="GO:0016020">
    <property type="term" value="C:membrane"/>
    <property type="evidence" value="ECO:0007669"/>
    <property type="project" value="TreeGrafter"/>
</dbReference>
<feature type="non-terminal residue" evidence="2">
    <location>
        <position position="107"/>
    </location>
</feature>
<dbReference type="GO" id="GO:0008270">
    <property type="term" value="F:zinc ion binding"/>
    <property type="evidence" value="ECO:0007669"/>
    <property type="project" value="TreeGrafter"/>
</dbReference>
<dbReference type="GO" id="GO:0005737">
    <property type="term" value="C:cytoplasm"/>
    <property type="evidence" value="ECO:0007669"/>
    <property type="project" value="TreeGrafter"/>
</dbReference>
<dbReference type="AlphaFoldDB" id="A0A8J2LES9"/>
<dbReference type="GO" id="GO:0043171">
    <property type="term" value="P:peptide catabolic process"/>
    <property type="evidence" value="ECO:0007669"/>
    <property type="project" value="TreeGrafter"/>
</dbReference>
<proteinExistence type="predicted"/>
<keyword evidence="3" id="KW-1185">Reference proteome</keyword>
<dbReference type="FunFam" id="2.60.40.1910:FF:000006">
    <property type="entry name" value="Aminopeptidase"/>
    <property type="match status" value="1"/>
</dbReference>
<dbReference type="PANTHER" id="PTHR11533">
    <property type="entry name" value="PROTEASE M1 ZINC METALLOPROTEASE"/>
    <property type="match status" value="1"/>
</dbReference>
<dbReference type="GO" id="GO:0070006">
    <property type="term" value="F:metalloaminopeptidase activity"/>
    <property type="evidence" value="ECO:0007669"/>
    <property type="project" value="TreeGrafter"/>
</dbReference>
<sequence length="107" mass="12083">MGYPILTATASQPGILTVTQERFYENPHGKIHQYSPFGFNWEIPLLVSTSVGANSTQLVWLPHTQKSVDINIAKNAHWVKINTGQLGYFRVKYDSEDLRKISTEFGS</sequence>
<evidence type="ECO:0000313" key="3">
    <source>
        <dbReference type="Proteomes" id="UP000708208"/>
    </source>
</evidence>
<protein>
    <submittedName>
        <fullName evidence="2">Uncharacterized protein</fullName>
    </submittedName>
</protein>
<keyword evidence="1" id="KW-0645">Protease</keyword>
<dbReference type="OrthoDB" id="510539at2759"/>
<keyword evidence="1" id="KW-0031">Aminopeptidase</keyword>
<dbReference type="Proteomes" id="UP000708208">
    <property type="component" value="Unassembled WGS sequence"/>
</dbReference>
<reference evidence="2" key="1">
    <citation type="submission" date="2021-06" db="EMBL/GenBank/DDBJ databases">
        <authorList>
            <person name="Hodson N. C."/>
            <person name="Mongue J. A."/>
            <person name="Jaron S. K."/>
        </authorList>
    </citation>
    <scope>NUCLEOTIDE SEQUENCE</scope>
</reference>